<dbReference type="SUPFAM" id="SSF46894">
    <property type="entry name" value="C-terminal effector domain of the bipartite response regulators"/>
    <property type="match status" value="1"/>
</dbReference>
<keyword evidence="1 5" id="KW-0597">Phosphoprotein</keyword>
<dbReference type="InterPro" id="IPR011006">
    <property type="entry name" value="CheY-like_superfamily"/>
</dbReference>
<dbReference type="CDD" id="cd06170">
    <property type="entry name" value="LuxR_C_like"/>
    <property type="match status" value="1"/>
</dbReference>
<dbReference type="OrthoDB" id="9808843at2"/>
<keyword evidence="10" id="KW-1185">Reference proteome</keyword>
<name>A0A2V4NHL8_9ACTN</name>
<dbReference type="SUPFAM" id="SSF52172">
    <property type="entry name" value="CheY-like"/>
    <property type="match status" value="1"/>
</dbReference>
<dbReference type="CDD" id="cd17535">
    <property type="entry name" value="REC_NarL-like"/>
    <property type="match status" value="1"/>
</dbReference>
<feature type="modified residue" description="4-aspartylphosphate" evidence="5">
    <location>
        <position position="61"/>
    </location>
</feature>
<organism evidence="9 10">
    <name type="scientific">Streptomyces tateyamensis</name>
    <dbReference type="NCBI Taxonomy" id="565073"/>
    <lineage>
        <taxon>Bacteria</taxon>
        <taxon>Bacillati</taxon>
        <taxon>Actinomycetota</taxon>
        <taxon>Actinomycetes</taxon>
        <taxon>Kitasatosporales</taxon>
        <taxon>Streptomycetaceae</taxon>
        <taxon>Streptomyces</taxon>
    </lineage>
</organism>
<keyword evidence="2" id="KW-0805">Transcription regulation</keyword>
<evidence type="ECO:0000313" key="9">
    <source>
        <dbReference type="EMBL" id="PYC64743.1"/>
    </source>
</evidence>
<dbReference type="InterPro" id="IPR036388">
    <property type="entry name" value="WH-like_DNA-bd_sf"/>
</dbReference>
<evidence type="ECO:0000256" key="5">
    <source>
        <dbReference type="PROSITE-ProRule" id="PRU00169"/>
    </source>
</evidence>
<dbReference type="Gene3D" id="3.40.50.2300">
    <property type="match status" value="1"/>
</dbReference>
<dbReference type="Proteomes" id="UP000248039">
    <property type="component" value="Unassembled WGS sequence"/>
</dbReference>
<dbReference type="GO" id="GO:0003677">
    <property type="term" value="F:DNA binding"/>
    <property type="evidence" value="ECO:0007669"/>
    <property type="project" value="UniProtKB-KW"/>
</dbReference>
<evidence type="ECO:0000256" key="4">
    <source>
        <dbReference type="ARBA" id="ARBA00023163"/>
    </source>
</evidence>
<dbReference type="InterPro" id="IPR016032">
    <property type="entry name" value="Sig_transdc_resp-reg_C-effctor"/>
</dbReference>
<evidence type="ECO:0000256" key="3">
    <source>
        <dbReference type="ARBA" id="ARBA00023125"/>
    </source>
</evidence>
<feature type="domain" description="Response regulatory" evidence="8">
    <location>
        <begin position="10"/>
        <end position="126"/>
    </location>
</feature>
<dbReference type="InterPro" id="IPR058245">
    <property type="entry name" value="NreC/VraR/RcsB-like_REC"/>
</dbReference>
<dbReference type="PANTHER" id="PTHR43214">
    <property type="entry name" value="TWO-COMPONENT RESPONSE REGULATOR"/>
    <property type="match status" value="1"/>
</dbReference>
<protein>
    <submittedName>
        <fullName evidence="9">DNA-binding response regulator</fullName>
    </submittedName>
</protein>
<feature type="domain" description="HTH luxR-type" evidence="7">
    <location>
        <begin position="139"/>
        <end position="204"/>
    </location>
</feature>
<dbReference type="Pfam" id="PF00196">
    <property type="entry name" value="GerE"/>
    <property type="match status" value="1"/>
</dbReference>
<accession>A0A2V4NHL8</accession>
<keyword evidence="4" id="KW-0804">Transcription</keyword>
<gene>
    <name evidence="9" type="ORF">C7C46_32865</name>
</gene>
<reference evidence="9 10" key="1">
    <citation type="submission" date="2018-03" db="EMBL/GenBank/DDBJ databases">
        <title>Bioinformatic expansion and discovery of thiopeptide antibiotics.</title>
        <authorList>
            <person name="Schwalen C.J."/>
            <person name="Hudson G.A."/>
            <person name="Mitchell D.A."/>
        </authorList>
    </citation>
    <scope>NUCLEOTIDE SEQUENCE [LARGE SCALE GENOMIC DNA]</scope>
    <source>
        <strain evidence="9 10">ATCC 21389</strain>
    </source>
</reference>
<dbReference type="RefSeq" id="WP_110673572.1">
    <property type="nucleotide sequence ID" value="NZ_PYBW01000224.1"/>
</dbReference>
<dbReference type="GO" id="GO:0000160">
    <property type="term" value="P:phosphorelay signal transduction system"/>
    <property type="evidence" value="ECO:0007669"/>
    <property type="project" value="InterPro"/>
</dbReference>
<dbReference type="SMART" id="SM00448">
    <property type="entry name" value="REC"/>
    <property type="match status" value="1"/>
</dbReference>
<dbReference type="AlphaFoldDB" id="A0A2V4NHL8"/>
<evidence type="ECO:0000313" key="10">
    <source>
        <dbReference type="Proteomes" id="UP000248039"/>
    </source>
</evidence>
<evidence type="ECO:0000256" key="1">
    <source>
        <dbReference type="ARBA" id="ARBA00022553"/>
    </source>
</evidence>
<proteinExistence type="predicted"/>
<dbReference type="InterPro" id="IPR000792">
    <property type="entry name" value="Tscrpt_reg_LuxR_C"/>
</dbReference>
<dbReference type="Gene3D" id="1.10.10.10">
    <property type="entry name" value="Winged helix-like DNA-binding domain superfamily/Winged helix DNA-binding domain"/>
    <property type="match status" value="1"/>
</dbReference>
<dbReference type="PANTHER" id="PTHR43214:SF24">
    <property type="entry name" value="TRANSCRIPTIONAL REGULATORY PROTEIN NARL-RELATED"/>
    <property type="match status" value="1"/>
</dbReference>
<comment type="caution">
    <text evidence="9">The sequence shown here is derived from an EMBL/GenBank/DDBJ whole genome shotgun (WGS) entry which is preliminary data.</text>
</comment>
<dbReference type="EMBL" id="PYBW01000224">
    <property type="protein sequence ID" value="PYC64743.1"/>
    <property type="molecule type" value="Genomic_DNA"/>
</dbReference>
<dbReference type="InterPro" id="IPR039420">
    <property type="entry name" value="WalR-like"/>
</dbReference>
<evidence type="ECO:0000256" key="6">
    <source>
        <dbReference type="SAM" id="MobiDB-lite"/>
    </source>
</evidence>
<dbReference type="InterPro" id="IPR001789">
    <property type="entry name" value="Sig_transdc_resp-reg_receiver"/>
</dbReference>
<dbReference type="PRINTS" id="PR00038">
    <property type="entry name" value="HTHLUXR"/>
</dbReference>
<evidence type="ECO:0000256" key="2">
    <source>
        <dbReference type="ARBA" id="ARBA00023015"/>
    </source>
</evidence>
<dbReference type="Pfam" id="PF00072">
    <property type="entry name" value="Response_reg"/>
    <property type="match status" value="1"/>
</dbReference>
<dbReference type="GO" id="GO:0006355">
    <property type="term" value="P:regulation of DNA-templated transcription"/>
    <property type="evidence" value="ECO:0007669"/>
    <property type="project" value="InterPro"/>
</dbReference>
<keyword evidence="3 9" id="KW-0238">DNA-binding</keyword>
<evidence type="ECO:0000259" key="8">
    <source>
        <dbReference type="PROSITE" id="PS50110"/>
    </source>
</evidence>
<dbReference type="PROSITE" id="PS50110">
    <property type="entry name" value="RESPONSE_REGULATORY"/>
    <property type="match status" value="1"/>
</dbReference>
<dbReference type="PROSITE" id="PS50043">
    <property type="entry name" value="HTH_LUXR_2"/>
    <property type="match status" value="1"/>
</dbReference>
<feature type="region of interest" description="Disordered" evidence="6">
    <location>
        <begin position="125"/>
        <end position="144"/>
    </location>
</feature>
<evidence type="ECO:0000259" key="7">
    <source>
        <dbReference type="PROSITE" id="PS50043"/>
    </source>
</evidence>
<dbReference type="SMART" id="SM00421">
    <property type="entry name" value="HTH_LUXR"/>
    <property type="match status" value="1"/>
</dbReference>
<sequence length="208" mass="22545">MTAPAAERVRILVADDHTLLREALCELLGTEPGFEVVGQAGNGAEAVRLAARHRPDVVLLDVQMPQNDPPVTVQRILSGDPRTRIIVLTMDDSPQLVAQLRAAGVQGYLHKSVSRDRLVAAVRQRTAAEDDGLPPAPQREPAAGGLSARELEVLHWAARALSNRQIGSRLGITEGTVKRHLRNIFGKLDAVSRIDAVNIAIDRGLIHR</sequence>